<dbReference type="PROSITE" id="PS50157">
    <property type="entry name" value="ZINC_FINGER_C2H2_2"/>
    <property type="match status" value="1"/>
</dbReference>
<comment type="subcellular location">
    <subcellularLocation>
        <location evidence="1">Nucleus</location>
    </subcellularLocation>
</comment>
<dbReference type="InterPro" id="IPR051059">
    <property type="entry name" value="VerF-like"/>
</dbReference>
<proteinExistence type="predicted"/>
<dbReference type="AlphaFoldDB" id="A0A6G1GVM4"/>
<keyword evidence="10" id="KW-1185">Reference proteome</keyword>
<organism evidence="9 10">
    <name type="scientific">Aulographum hederae CBS 113979</name>
    <dbReference type="NCBI Taxonomy" id="1176131"/>
    <lineage>
        <taxon>Eukaryota</taxon>
        <taxon>Fungi</taxon>
        <taxon>Dikarya</taxon>
        <taxon>Ascomycota</taxon>
        <taxon>Pezizomycotina</taxon>
        <taxon>Dothideomycetes</taxon>
        <taxon>Pleosporomycetidae</taxon>
        <taxon>Aulographales</taxon>
        <taxon>Aulographaceae</taxon>
    </lineage>
</organism>
<feature type="domain" description="C2H2-type" evidence="8">
    <location>
        <begin position="12"/>
        <end position="39"/>
    </location>
</feature>
<keyword evidence="4 7" id="KW-0863">Zinc-finger</keyword>
<dbReference type="GO" id="GO:0008270">
    <property type="term" value="F:zinc ion binding"/>
    <property type="evidence" value="ECO:0007669"/>
    <property type="project" value="UniProtKB-KW"/>
</dbReference>
<evidence type="ECO:0000256" key="3">
    <source>
        <dbReference type="ARBA" id="ARBA00022737"/>
    </source>
</evidence>
<dbReference type="PROSITE" id="PS00028">
    <property type="entry name" value="ZINC_FINGER_C2H2_1"/>
    <property type="match status" value="1"/>
</dbReference>
<evidence type="ECO:0000313" key="10">
    <source>
        <dbReference type="Proteomes" id="UP000800041"/>
    </source>
</evidence>
<evidence type="ECO:0000256" key="7">
    <source>
        <dbReference type="PROSITE-ProRule" id="PRU00042"/>
    </source>
</evidence>
<dbReference type="Proteomes" id="UP000800041">
    <property type="component" value="Unassembled WGS sequence"/>
</dbReference>
<evidence type="ECO:0000256" key="6">
    <source>
        <dbReference type="ARBA" id="ARBA00023242"/>
    </source>
</evidence>
<evidence type="ECO:0000313" key="9">
    <source>
        <dbReference type="EMBL" id="KAF1984854.1"/>
    </source>
</evidence>
<keyword evidence="5" id="KW-0862">Zinc</keyword>
<gene>
    <name evidence="9" type="ORF">K402DRAFT_380150</name>
</gene>
<reference evidence="9" key="1">
    <citation type="journal article" date="2020" name="Stud. Mycol.">
        <title>101 Dothideomycetes genomes: a test case for predicting lifestyles and emergence of pathogens.</title>
        <authorList>
            <person name="Haridas S."/>
            <person name="Albert R."/>
            <person name="Binder M."/>
            <person name="Bloem J."/>
            <person name="Labutti K."/>
            <person name="Salamov A."/>
            <person name="Andreopoulos B."/>
            <person name="Baker S."/>
            <person name="Barry K."/>
            <person name="Bills G."/>
            <person name="Bluhm B."/>
            <person name="Cannon C."/>
            <person name="Castanera R."/>
            <person name="Culley D."/>
            <person name="Daum C."/>
            <person name="Ezra D."/>
            <person name="Gonzalez J."/>
            <person name="Henrissat B."/>
            <person name="Kuo A."/>
            <person name="Liang C."/>
            <person name="Lipzen A."/>
            <person name="Lutzoni F."/>
            <person name="Magnuson J."/>
            <person name="Mondo S."/>
            <person name="Nolan M."/>
            <person name="Ohm R."/>
            <person name="Pangilinan J."/>
            <person name="Park H.-J."/>
            <person name="Ramirez L."/>
            <person name="Alfaro M."/>
            <person name="Sun H."/>
            <person name="Tritt A."/>
            <person name="Yoshinaga Y."/>
            <person name="Zwiers L.-H."/>
            <person name="Turgeon B."/>
            <person name="Goodwin S."/>
            <person name="Spatafora J."/>
            <person name="Crous P."/>
            <person name="Grigoriev I."/>
        </authorList>
    </citation>
    <scope>NUCLEOTIDE SEQUENCE</scope>
    <source>
        <strain evidence="9">CBS 113979</strain>
    </source>
</reference>
<evidence type="ECO:0000256" key="2">
    <source>
        <dbReference type="ARBA" id="ARBA00022723"/>
    </source>
</evidence>
<evidence type="ECO:0000256" key="4">
    <source>
        <dbReference type="ARBA" id="ARBA00022771"/>
    </source>
</evidence>
<dbReference type="GO" id="GO:0000785">
    <property type="term" value="C:chromatin"/>
    <property type="evidence" value="ECO:0007669"/>
    <property type="project" value="TreeGrafter"/>
</dbReference>
<accession>A0A6G1GVM4</accession>
<evidence type="ECO:0000256" key="1">
    <source>
        <dbReference type="ARBA" id="ARBA00004123"/>
    </source>
</evidence>
<dbReference type="GO" id="GO:0000978">
    <property type="term" value="F:RNA polymerase II cis-regulatory region sequence-specific DNA binding"/>
    <property type="evidence" value="ECO:0007669"/>
    <property type="project" value="InterPro"/>
</dbReference>
<evidence type="ECO:0000259" key="8">
    <source>
        <dbReference type="PROSITE" id="PS50157"/>
    </source>
</evidence>
<dbReference type="GO" id="GO:0000981">
    <property type="term" value="F:DNA-binding transcription factor activity, RNA polymerase II-specific"/>
    <property type="evidence" value="ECO:0007669"/>
    <property type="project" value="InterPro"/>
</dbReference>
<dbReference type="InterPro" id="IPR013087">
    <property type="entry name" value="Znf_C2H2_type"/>
</dbReference>
<dbReference type="Gene3D" id="3.30.160.60">
    <property type="entry name" value="Classic Zinc Finger"/>
    <property type="match status" value="2"/>
</dbReference>
<sequence length="64" mass="7202">MASTTPGTQAFYQCGTCQRRYTRVDHLARHVRAHTREKPFSCGVCGKHFARASVGRESKAEYPT</sequence>
<dbReference type="EMBL" id="ML977165">
    <property type="protein sequence ID" value="KAF1984854.1"/>
    <property type="molecule type" value="Genomic_DNA"/>
</dbReference>
<keyword evidence="3" id="KW-0677">Repeat</keyword>
<name>A0A6G1GVM4_9PEZI</name>
<keyword evidence="6" id="KW-0539">Nucleus</keyword>
<dbReference type="Pfam" id="PF00096">
    <property type="entry name" value="zf-C2H2"/>
    <property type="match status" value="1"/>
</dbReference>
<dbReference type="InterPro" id="IPR036236">
    <property type="entry name" value="Znf_C2H2_sf"/>
</dbReference>
<dbReference type="PANTHER" id="PTHR40626:SF32">
    <property type="entry name" value="ZINC FINGER PROTEIN RST2"/>
    <property type="match status" value="1"/>
</dbReference>
<dbReference type="OrthoDB" id="10018191at2759"/>
<dbReference type="PANTHER" id="PTHR40626">
    <property type="entry name" value="MIP31509P"/>
    <property type="match status" value="1"/>
</dbReference>
<dbReference type="GO" id="GO:0005634">
    <property type="term" value="C:nucleus"/>
    <property type="evidence" value="ECO:0007669"/>
    <property type="project" value="UniProtKB-SubCell"/>
</dbReference>
<evidence type="ECO:0000256" key="5">
    <source>
        <dbReference type="ARBA" id="ARBA00022833"/>
    </source>
</evidence>
<keyword evidence="2" id="KW-0479">Metal-binding</keyword>
<protein>
    <recommendedName>
        <fullName evidence="8">C2H2-type domain-containing protein</fullName>
    </recommendedName>
</protein>
<dbReference type="SUPFAM" id="SSF57667">
    <property type="entry name" value="beta-beta-alpha zinc fingers"/>
    <property type="match status" value="1"/>
</dbReference>
<dbReference type="FunFam" id="3.30.160.60:FF:002343">
    <property type="entry name" value="Zinc finger protein 33A"/>
    <property type="match status" value="1"/>
</dbReference>